<name>A0ABY7VTI1_9BACT</name>
<dbReference type="PANTHER" id="PTHR37171:SF1">
    <property type="entry name" value="SERINE_THREONINE-PROTEIN KINASE YRZF-RELATED"/>
    <property type="match status" value="1"/>
</dbReference>
<dbReference type="SUPFAM" id="SSF56112">
    <property type="entry name" value="Protein kinase-like (PK-like)"/>
    <property type="match status" value="2"/>
</dbReference>
<proteinExistence type="predicted"/>
<dbReference type="GO" id="GO:0016301">
    <property type="term" value="F:kinase activity"/>
    <property type="evidence" value="ECO:0007669"/>
    <property type="project" value="UniProtKB-KW"/>
</dbReference>
<organism evidence="1 2">
    <name type="scientific">Lentisphaera profundi</name>
    <dbReference type="NCBI Taxonomy" id="1658616"/>
    <lineage>
        <taxon>Bacteria</taxon>
        <taxon>Pseudomonadati</taxon>
        <taxon>Lentisphaerota</taxon>
        <taxon>Lentisphaeria</taxon>
        <taxon>Lentisphaerales</taxon>
        <taxon>Lentisphaeraceae</taxon>
        <taxon>Lentisphaera</taxon>
    </lineage>
</organism>
<accession>A0ABY7VTI1</accession>
<dbReference type="Gene3D" id="1.10.510.10">
    <property type="entry name" value="Transferase(Phosphotransferase) domain 1"/>
    <property type="match status" value="1"/>
</dbReference>
<keyword evidence="1" id="KW-0808">Transferase</keyword>
<dbReference type="Pfam" id="PF06176">
    <property type="entry name" value="WaaY"/>
    <property type="match status" value="1"/>
</dbReference>
<dbReference type="PANTHER" id="PTHR37171">
    <property type="entry name" value="SERINE/THREONINE-PROTEIN KINASE YRZF-RELATED"/>
    <property type="match status" value="1"/>
</dbReference>
<dbReference type="Proteomes" id="UP001214250">
    <property type="component" value="Chromosome 1"/>
</dbReference>
<dbReference type="EMBL" id="CP117811">
    <property type="protein sequence ID" value="WDE96578.1"/>
    <property type="molecule type" value="Genomic_DNA"/>
</dbReference>
<sequence>MEKFFIESLSLDLLEEVRILPGKRYVCRGMKDGEEVYLKFFYGSGSERYFNREEAGLKLLSDNGFLGPKLLDSGEIEGALLPGLWQIKTKVYFVITEKVSGVSLSELWSSTTDKKSLMQRLVSLMSQYHQAGIMQTDLHFGNFMIDDNEIACLDGDGLRKSKSTEKHLENLALLCAQAGFYCPLTIEEILDCYQSAVKKDKFEKIFQEVQKWRIERLLAKVQRNCTAVHVRRKKADTILINKKWDSDELNAFLKNPNKELDEGRAKILKAGNTCTVYQIEIDGREMVIKRYNPRKGLKGKMDVLRAGRSKTCWSHSFVMRDNFLSTPESVALLIRKEGVTRCDWLVTRVASGDLLSDYVSDLAKAENILSEVQSFFDAMKQGRFSHGDCKATNFIVGPDAKLQVIDLDSSIFHKCTTSFEKAYKKDKARFLRNWPDEIKKFFTEKVVF</sequence>
<gene>
    <name evidence="1" type="ORF">PQO03_01175</name>
</gene>
<dbReference type="InterPro" id="IPR011009">
    <property type="entry name" value="Kinase-like_dom_sf"/>
</dbReference>
<dbReference type="InterPro" id="IPR052396">
    <property type="entry name" value="Meiotic_Drive_Suppr_Kinase"/>
</dbReference>
<evidence type="ECO:0000313" key="1">
    <source>
        <dbReference type="EMBL" id="WDE96578.1"/>
    </source>
</evidence>
<reference evidence="1 2" key="1">
    <citation type="submission" date="2023-02" db="EMBL/GenBank/DDBJ databases">
        <title>Genome sequence of Lentisphaera profundi SAORIC-696.</title>
        <authorList>
            <person name="Kim e."/>
            <person name="Cho J.-C."/>
            <person name="Choi A."/>
            <person name="Kang I."/>
        </authorList>
    </citation>
    <scope>NUCLEOTIDE SEQUENCE [LARGE SCALE GENOMIC DNA]</scope>
    <source>
        <strain evidence="1 2">SAORIC-696</strain>
    </source>
</reference>
<dbReference type="RefSeq" id="WP_274150643.1">
    <property type="nucleotide sequence ID" value="NZ_CP117811.1"/>
</dbReference>
<keyword evidence="1" id="KW-0418">Kinase</keyword>
<evidence type="ECO:0000313" key="2">
    <source>
        <dbReference type="Proteomes" id="UP001214250"/>
    </source>
</evidence>
<keyword evidence="2" id="KW-1185">Reference proteome</keyword>
<dbReference type="InterPro" id="IPR009330">
    <property type="entry name" value="LipoPS_heptP_kinase"/>
</dbReference>
<protein>
    <submittedName>
        <fullName evidence="1">Lipopolysaccharide core heptose(II) kinase RfaY</fullName>
    </submittedName>
</protein>